<evidence type="ECO:0000256" key="7">
    <source>
        <dbReference type="ARBA" id="ARBA00023237"/>
    </source>
</evidence>
<protein>
    <submittedName>
        <fullName evidence="9">TolC family protein</fullName>
    </submittedName>
</protein>
<evidence type="ECO:0000256" key="2">
    <source>
        <dbReference type="ARBA" id="ARBA00007613"/>
    </source>
</evidence>
<sequence length="478" mass="55767">MIRKFIHIGLLGFICLTSTKLSLAQDSPILGEKISEYEFLNLVMENHPLIEQAQNLREMGDFAVMAARGNFDPELFSKNKQKYYDQKNYYQYSESGISLATRTGITLQGGYDWTNTDDLNLLNDESTLPTSGLWYAGVSVPVLQGLFIDERRAALQKAFVDRRNFENEAQLLLIDILLQASNHYWHFAKFQNQKKVIEEGIKLATENFQNFKTAFEQGDKPAVDTLEASIQLQNLQIQNQQLTVDLANARLSLFTFLWGQDQPLEESGVEASPINNIPTRRIDSLRATLPIFIQEHPAIREKEYKMQKIQIDNRMKREKMKPKLNLEYNLLQDPSNNLSEIRGLDNYNWGLKFSMPLLLRQPRGELRMNEIKLENINLELQQKKLAIQNKARQYENTFANIEQQLNTYKNIVTQYEDLLEAELRKFEIGESSIFLINYRQMSLINARMKYIELQAKYRLYYRQWLHSLGAKPELWLAN</sequence>
<name>A0AA51N7R7_9BACT</name>
<dbReference type="GO" id="GO:0015562">
    <property type="term" value="F:efflux transmembrane transporter activity"/>
    <property type="evidence" value="ECO:0007669"/>
    <property type="project" value="InterPro"/>
</dbReference>
<keyword evidence="4" id="KW-1134">Transmembrane beta strand</keyword>
<dbReference type="Proteomes" id="UP001244443">
    <property type="component" value="Chromosome"/>
</dbReference>
<dbReference type="GO" id="GO:1990281">
    <property type="term" value="C:efflux pump complex"/>
    <property type="evidence" value="ECO:0007669"/>
    <property type="project" value="TreeGrafter"/>
</dbReference>
<keyword evidence="5" id="KW-0812">Transmembrane</keyword>
<dbReference type="GO" id="GO:0015288">
    <property type="term" value="F:porin activity"/>
    <property type="evidence" value="ECO:0007669"/>
    <property type="project" value="TreeGrafter"/>
</dbReference>
<dbReference type="SUPFAM" id="SSF56954">
    <property type="entry name" value="Outer membrane efflux proteins (OEP)"/>
    <property type="match status" value="1"/>
</dbReference>
<gene>
    <name evidence="9" type="ORF">QYS48_29900</name>
</gene>
<keyword evidence="6" id="KW-0472">Membrane</keyword>
<dbReference type="InterPro" id="IPR051906">
    <property type="entry name" value="TolC-like"/>
</dbReference>
<comment type="subcellular location">
    <subcellularLocation>
        <location evidence="1">Cell outer membrane</location>
    </subcellularLocation>
</comment>
<evidence type="ECO:0000256" key="5">
    <source>
        <dbReference type="ARBA" id="ARBA00022692"/>
    </source>
</evidence>
<dbReference type="RefSeq" id="WP_308358051.1">
    <property type="nucleotide sequence ID" value="NZ_CP129970.2"/>
</dbReference>
<organism evidence="9 10">
    <name type="scientific">Marivirga arenosa</name>
    <dbReference type="NCBI Taxonomy" id="3059076"/>
    <lineage>
        <taxon>Bacteria</taxon>
        <taxon>Pseudomonadati</taxon>
        <taxon>Bacteroidota</taxon>
        <taxon>Cytophagia</taxon>
        <taxon>Cytophagales</taxon>
        <taxon>Marivirgaceae</taxon>
        <taxon>Marivirga</taxon>
    </lineage>
</organism>
<evidence type="ECO:0000313" key="9">
    <source>
        <dbReference type="EMBL" id="WMN07797.1"/>
    </source>
</evidence>
<dbReference type="PANTHER" id="PTHR30026:SF20">
    <property type="entry name" value="OUTER MEMBRANE PROTEIN TOLC"/>
    <property type="match status" value="1"/>
</dbReference>
<dbReference type="GO" id="GO:0009279">
    <property type="term" value="C:cell outer membrane"/>
    <property type="evidence" value="ECO:0007669"/>
    <property type="project" value="UniProtKB-SubCell"/>
</dbReference>
<dbReference type="EMBL" id="CP129970">
    <property type="protein sequence ID" value="WMN07797.1"/>
    <property type="molecule type" value="Genomic_DNA"/>
</dbReference>
<proteinExistence type="inferred from homology"/>
<accession>A0AA51N7R7</accession>
<dbReference type="InterPro" id="IPR003423">
    <property type="entry name" value="OMP_efflux"/>
</dbReference>
<evidence type="ECO:0000313" key="10">
    <source>
        <dbReference type="Proteomes" id="UP001244443"/>
    </source>
</evidence>
<feature type="coiled-coil region" evidence="8">
    <location>
        <begin position="373"/>
        <end position="418"/>
    </location>
</feature>
<dbReference type="AlphaFoldDB" id="A0AA51N7R7"/>
<dbReference type="Pfam" id="PF02321">
    <property type="entry name" value="OEP"/>
    <property type="match status" value="1"/>
</dbReference>
<keyword evidence="10" id="KW-1185">Reference proteome</keyword>
<keyword evidence="8" id="KW-0175">Coiled coil</keyword>
<keyword evidence="7" id="KW-0998">Cell outer membrane</keyword>
<reference evidence="9" key="1">
    <citation type="submission" date="2023-08" db="EMBL/GenBank/DDBJ databases">
        <title>Comparative genomics and taxonomic characterization of three novel marine species of genus Marivirga.</title>
        <authorList>
            <person name="Muhammad N."/>
            <person name="Kim S.-G."/>
        </authorList>
    </citation>
    <scope>NUCLEOTIDE SEQUENCE [LARGE SCALE GENOMIC DNA]</scope>
    <source>
        <strain evidence="9">ABR2-2</strain>
    </source>
</reference>
<comment type="similarity">
    <text evidence="2">Belongs to the outer membrane factor (OMF) (TC 1.B.17) family.</text>
</comment>
<keyword evidence="3" id="KW-0813">Transport</keyword>
<evidence type="ECO:0000256" key="6">
    <source>
        <dbReference type="ARBA" id="ARBA00023136"/>
    </source>
</evidence>
<evidence type="ECO:0000256" key="1">
    <source>
        <dbReference type="ARBA" id="ARBA00004442"/>
    </source>
</evidence>
<evidence type="ECO:0000256" key="4">
    <source>
        <dbReference type="ARBA" id="ARBA00022452"/>
    </source>
</evidence>
<dbReference type="PANTHER" id="PTHR30026">
    <property type="entry name" value="OUTER MEMBRANE PROTEIN TOLC"/>
    <property type="match status" value="1"/>
</dbReference>
<evidence type="ECO:0000256" key="8">
    <source>
        <dbReference type="SAM" id="Coils"/>
    </source>
</evidence>
<evidence type="ECO:0000256" key="3">
    <source>
        <dbReference type="ARBA" id="ARBA00022448"/>
    </source>
</evidence>
<dbReference type="Gene3D" id="1.20.1600.10">
    <property type="entry name" value="Outer membrane efflux proteins (OEP)"/>
    <property type="match status" value="1"/>
</dbReference>